<reference evidence="5 6" key="1">
    <citation type="journal article" date="2023" name="G3 (Bethesda)">
        <title>A high-quality reference genome for the fission yeast Schizosaccharomyces osmophilus.</title>
        <authorList>
            <person name="Jia G.S."/>
            <person name="Zhang W.C."/>
            <person name="Liang Y."/>
            <person name="Liu X.H."/>
            <person name="Rhind N."/>
            <person name="Pidoux A."/>
            <person name="Brysch-Herzberg M."/>
            <person name="Du L.L."/>
        </authorList>
    </citation>
    <scope>NUCLEOTIDE SEQUENCE [LARGE SCALE GENOMIC DNA]</scope>
    <source>
        <strain evidence="5 6">CBS 15793</strain>
    </source>
</reference>
<evidence type="ECO:0000256" key="4">
    <source>
        <dbReference type="RuleBase" id="RU000363"/>
    </source>
</evidence>
<dbReference type="RefSeq" id="XP_056037130.1">
    <property type="nucleotide sequence ID" value="XM_056180490.1"/>
</dbReference>
<keyword evidence="6" id="KW-1185">Reference proteome</keyword>
<dbReference type="InterPro" id="IPR036291">
    <property type="entry name" value="NAD(P)-bd_dom_sf"/>
</dbReference>
<dbReference type="GO" id="GO:0016616">
    <property type="term" value="F:oxidoreductase activity, acting on the CH-OH group of donors, NAD or NADP as acceptor"/>
    <property type="evidence" value="ECO:0007669"/>
    <property type="project" value="UniProtKB-ARBA"/>
</dbReference>
<dbReference type="EMBL" id="CP115611">
    <property type="protein sequence ID" value="WBW72887.1"/>
    <property type="molecule type" value="Genomic_DNA"/>
</dbReference>
<dbReference type="GeneID" id="80875179"/>
<evidence type="ECO:0000256" key="1">
    <source>
        <dbReference type="ARBA" id="ARBA00006484"/>
    </source>
</evidence>
<proteinExistence type="inferred from homology"/>
<evidence type="ECO:0000313" key="6">
    <source>
        <dbReference type="Proteomes" id="UP001212411"/>
    </source>
</evidence>
<keyword evidence="3" id="KW-0560">Oxidoreductase</keyword>
<dbReference type="AlphaFoldDB" id="A0AAF0AVV8"/>
<dbReference type="InterPro" id="IPR002347">
    <property type="entry name" value="SDR_fam"/>
</dbReference>
<keyword evidence="2" id="KW-0521">NADP</keyword>
<dbReference type="KEGG" id="som:SOMG_01697"/>
<accession>A0AAF0AVV8</accession>
<gene>
    <name evidence="5" type="ORF">SOMG_01697</name>
</gene>
<protein>
    <submittedName>
        <fullName evidence="5">Short chain dehydrogenase, DHRS7 family</fullName>
    </submittedName>
</protein>
<dbReference type="Proteomes" id="UP001212411">
    <property type="component" value="Chromosome 1"/>
</dbReference>
<dbReference type="InterPro" id="IPR020904">
    <property type="entry name" value="Sc_DH/Rdtase_CS"/>
</dbReference>
<organism evidence="5 6">
    <name type="scientific">Schizosaccharomyces osmophilus</name>
    <dbReference type="NCBI Taxonomy" id="2545709"/>
    <lineage>
        <taxon>Eukaryota</taxon>
        <taxon>Fungi</taxon>
        <taxon>Dikarya</taxon>
        <taxon>Ascomycota</taxon>
        <taxon>Taphrinomycotina</taxon>
        <taxon>Schizosaccharomycetes</taxon>
        <taxon>Schizosaccharomycetales</taxon>
        <taxon>Schizosaccharomycetaceae</taxon>
        <taxon>Schizosaccharomyces</taxon>
    </lineage>
</organism>
<comment type="similarity">
    <text evidence="1 4">Belongs to the short-chain dehydrogenases/reductases (SDR) family.</text>
</comment>
<evidence type="ECO:0000256" key="3">
    <source>
        <dbReference type="ARBA" id="ARBA00023002"/>
    </source>
</evidence>
<evidence type="ECO:0000313" key="5">
    <source>
        <dbReference type="EMBL" id="WBW72887.1"/>
    </source>
</evidence>
<sequence length="258" mass="28000">MSRLDNKTILITGASSGIGKSTAYEFAKVAKVKLVLGARRLPAVEEIAKDLTSNYGVSVLPIKLDVSDLESIPKIIENLPKEFADIDVLVNNAGLAVGVDKVRDLKVDDAVRMMTTNVLGLMAMTRAILPLYYKKGKGDIVNVGSVAGRESYPGGSVYCSTKSAVAQFTSALRKETIDTGVRVMEVDPGQVETEFSMVRYSGDHEKAGNVYKGYEPLIPEDIAEIIVFTVSRRPNVVIADTLVFPNQQAGAYHLYKQP</sequence>
<dbReference type="Gene3D" id="3.40.50.720">
    <property type="entry name" value="NAD(P)-binding Rossmann-like Domain"/>
    <property type="match status" value="1"/>
</dbReference>
<dbReference type="SUPFAM" id="SSF51735">
    <property type="entry name" value="NAD(P)-binding Rossmann-fold domains"/>
    <property type="match status" value="1"/>
</dbReference>
<evidence type="ECO:0000256" key="2">
    <source>
        <dbReference type="ARBA" id="ARBA00022857"/>
    </source>
</evidence>
<dbReference type="PANTHER" id="PTHR42901">
    <property type="entry name" value="ALCOHOL DEHYDROGENASE"/>
    <property type="match status" value="1"/>
</dbReference>
<dbReference type="PRINTS" id="PR00081">
    <property type="entry name" value="GDHRDH"/>
</dbReference>
<dbReference type="PRINTS" id="PR00080">
    <property type="entry name" value="SDRFAMILY"/>
</dbReference>
<dbReference type="FunFam" id="3.40.50.720:FF:000047">
    <property type="entry name" value="NADP-dependent L-serine/L-allo-threonine dehydrogenase"/>
    <property type="match status" value="1"/>
</dbReference>
<dbReference type="PROSITE" id="PS00061">
    <property type="entry name" value="ADH_SHORT"/>
    <property type="match status" value="1"/>
</dbReference>
<dbReference type="Pfam" id="PF00106">
    <property type="entry name" value="adh_short"/>
    <property type="match status" value="1"/>
</dbReference>
<name>A0AAF0AVV8_9SCHI</name>
<dbReference type="PANTHER" id="PTHR42901:SF1">
    <property type="entry name" value="ALCOHOL DEHYDROGENASE"/>
    <property type="match status" value="1"/>
</dbReference>